<feature type="domain" description="GPI inositol-deacylase winged helix" evidence="2">
    <location>
        <begin position="551"/>
        <end position="642"/>
    </location>
</feature>
<feature type="domain" description="Nephrocystin 3-like N-terminal" evidence="4">
    <location>
        <begin position="264"/>
        <end position="434"/>
    </location>
</feature>
<reference evidence="5" key="1">
    <citation type="submission" date="2022-07" db="EMBL/GenBank/DDBJ databases">
        <title>Genome Sequence of Xylaria arbuscula.</title>
        <authorList>
            <person name="Buettner E."/>
        </authorList>
    </citation>
    <scope>NUCLEOTIDE SEQUENCE</scope>
    <source>
        <strain evidence="5">VT107</strain>
    </source>
</reference>
<dbReference type="VEuPathDB" id="FungiDB:F4678DRAFT_87902"/>
<dbReference type="InterPro" id="IPR054471">
    <property type="entry name" value="GPIID_WHD"/>
</dbReference>
<dbReference type="InterPro" id="IPR027417">
    <property type="entry name" value="P-loop_NTPase"/>
</dbReference>
<accession>A0A9W8NL90</accession>
<dbReference type="EMBL" id="JANPWZ010000140">
    <property type="protein sequence ID" value="KAJ3579030.1"/>
    <property type="molecule type" value="Genomic_DNA"/>
</dbReference>
<dbReference type="Pfam" id="PF24809">
    <property type="entry name" value="DUF7708"/>
    <property type="match status" value="1"/>
</dbReference>
<protein>
    <recommendedName>
        <fullName evidence="7">NACHT domain-containing protein</fullName>
    </recommendedName>
</protein>
<evidence type="ECO:0000259" key="4">
    <source>
        <dbReference type="Pfam" id="PF24883"/>
    </source>
</evidence>
<sequence>MSAITESAFQRAVLKFERSLTSDQKAQFAVSSQDDVISEVQKIQDRLLEFFLNVSNVVAFVWGPIKFALLVAGTRLETLECLLDTYIEIGEVIPSLRQYDQLFKAARPVLEVLERYYCDILEFHLNALEVFSSPAWKTFFNSARKTFRTKFNPILESLKRHRTLLLDERLNTAILEIQNNRNEMIVAIDGSKKQSVDKLSRVEAHIQDIFTKLSGQLYSLQQSAKANEEYIRNSRRELDMIINKLDPPDFEDDQVSAMNMCHSGSGLWIFENPVFSKWAQSKSISDAVLFIHGMPGAGKTLIASTIINKLRADVGVCHRTCLFFYFKHSSETKRSMTSMLRAFLTQLMYQDDTLIQEFHGKCHAFSNTEARQLHNLKTWTADLLSSQNACTIILDGLDECYKHGNSESKKILEWLLLSVLPDCERKGATIRLLVLGQRDGDLDLCLLDFPSIRLDRESPHSDDLRLFTQKRASDIGQRFGLDLEEEEDIVCRVTDIAKGMFLYATVVMDNLLAQGSAAELDEELQAKFPDGLDQAYERVAFRILDCPKRSEKQREAAAKILRWLTCAIRPLRWNEIQCLCCIDPHSGVCNPKHRRVDNYKTLCGSFVDVDDVDRDLNIYLQSNPVVSLVHSTARSYLINTDRVNMIEENAHMAIWSSAYLASLPFSTKAHGTEIRQIALTGYYGVEDYAISSIQTHIIRCLEQMANLSPVTAHRLQHALSNLTRHLCLAVDSQEDPDYPENMRTYFKGNNHEGLTCRRLEQLSCLIRDVTEEIKPEELDCNMANIGASVSAD</sequence>
<feature type="domain" description="DUF7708" evidence="3">
    <location>
        <begin position="56"/>
        <end position="161"/>
    </location>
</feature>
<dbReference type="Pfam" id="PF22939">
    <property type="entry name" value="WHD_GPIID"/>
    <property type="match status" value="1"/>
</dbReference>
<dbReference type="AlphaFoldDB" id="A0A9W8NL90"/>
<dbReference type="InterPro" id="IPR056125">
    <property type="entry name" value="DUF7708"/>
</dbReference>
<evidence type="ECO:0008006" key="7">
    <source>
        <dbReference type="Google" id="ProtNLM"/>
    </source>
</evidence>
<dbReference type="PANTHER" id="PTHR10039">
    <property type="entry name" value="AMELOGENIN"/>
    <property type="match status" value="1"/>
</dbReference>
<dbReference type="SUPFAM" id="SSF52540">
    <property type="entry name" value="P-loop containing nucleoside triphosphate hydrolases"/>
    <property type="match status" value="1"/>
</dbReference>
<keyword evidence="1" id="KW-0677">Repeat</keyword>
<evidence type="ECO:0000259" key="2">
    <source>
        <dbReference type="Pfam" id="PF22939"/>
    </source>
</evidence>
<name>A0A9W8NL90_9PEZI</name>
<gene>
    <name evidence="5" type="ORF">NPX13_g1537</name>
</gene>
<evidence type="ECO:0000256" key="1">
    <source>
        <dbReference type="ARBA" id="ARBA00022737"/>
    </source>
</evidence>
<dbReference type="InterPro" id="IPR056884">
    <property type="entry name" value="NPHP3-like_N"/>
</dbReference>
<dbReference type="Gene3D" id="3.40.50.300">
    <property type="entry name" value="P-loop containing nucleotide triphosphate hydrolases"/>
    <property type="match status" value="1"/>
</dbReference>
<evidence type="ECO:0000313" key="5">
    <source>
        <dbReference type="EMBL" id="KAJ3579030.1"/>
    </source>
</evidence>
<dbReference type="Proteomes" id="UP001148614">
    <property type="component" value="Unassembled WGS sequence"/>
</dbReference>
<organism evidence="5 6">
    <name type="scientific">Xylaria arbuscula</name>
    <dbReference type="NCBI Taxonomy" id="114810"/>
    <lineage>
        <taxon>Eukaryota</taxon>
        <taxon>Fungi</taxon>
        <taxon>Dikarya</taxon>
        <taxon>Ascomycota</taxon>
        <taxon>Pezizomycotina</taxon>
        <taxon>Sordariomycetes</taxon>
        <taxon>Xylariomycetidae</taxon>
        <taxon>Xylariales</taxon>
        <taxon>Xylariaceae</taxon>
        <taxon>Xylaria</taxon>
    </lineage>
</organism>
<dbReference type="PANTHER" id="PTHR10039:SF14">
    <property type="entry name" value="NACHT DOMAIN-CONTAINING PROTEIN"/>
    <property type="match status" value="1"/>
</dbReference>
<evidence type="ECO:0000313" key="6">
    <source>
        <dbReference type="Proteomes" id="UP001148614"/>
    </source>
</evidence>
<dbReference type="Pfam" id="PF24883">
    <property type="entry name" value="NPHP3_N"/>
    <property type="match status" value="1"/>
</dbReference>
<comment type="caution">
    <text evidence="5">The sequence shown here is derived from an EMBL/GenBank/DDBJ whole genome shotgun (WGS) entry which is preliminary data.</text>
</comment>
<proteinExistence type="predicted"/>
<evidence type="ECO:0000259" key="3">
    <source>
        <dbReference type="Pfam" id="PF24809"/>
    </source>
</evidence>
<keyword evidence="6" id="KW-1185">Reference proteome</keyword>